<dbReference type="Gene3D" id="3.40.50.12440">
    <property type="match status" value="1"/>
</dbReference>
<dbReference type="GO" id="GO:0016491">
    <property type="term" value="F:oxidoreductase activity"/>
    <property type="evidence" value="ECO:0007669"/>
    <property type="project" value="InterPro"/>
</dbReference>
<dbReference type="EMBL" id="LAZR01033452">
    <property type="protein sequence ID" value="KKL48037.1"/>
    <property type="molecule type" value="Genomic_DNA"/>
</dbReference>
<protein>
    <recommendedName>
        <fullName evidence="4">4Fe-4S Mo/W bis-MGD-type domain-containing protein</fullName>
    </recommendedName>
</protein>
<evidence type="ECO:0000259" key="4">
    <source>
        <dbReference type="PROSITE" id="PS51669"/>
    </source>
</evidence>
<evidence type="ECO:0000256" key="1">
    <source>
        <dbReference type="ARBA" id="ARBA00022723"/>
    </source>
</evidence>
<dbReference type="InterPro" id="IPR006656">
    <property type="entry name" value="Mopterin_OxRdtase"/>
</dbReference>
<dbReference type="GO" id="GO:0046872">
    <property type="term" value="F:metal ion binding"/>
    <property type="evidence" value="ECO:0007669"/>
    <property type="project" value="UniProtKB-KW"/>
</dbReference>
<organism evidence="5">
    <name type="scientific">marine sediment metagenome</name>
    <dbReference type="NCBI Taxonomy" id="412755"/>
    <lineage>
        <taxon>unclassified sequences</taxon>
        <taxon>metagenomes</taxon>
        <taxon>ecological metagenomes</taxon>
    </lineage>
</organism>
<dbReference type="InterPro" id="IPR050612">
    <property type="entry name" value="Prok_Mopterin_Oxidored"/>
</dbReference>
<evidence type="ECO:0000256" key="3">
    <source>
        <dbReference type="ARBA" id="ARBA00023014"/>
    </source>
</evidence>
<dbReference type="SUPFAM" id="SSF53706">
    <property type="entry name" value="Formate dehydrogenase/DMSO reductase, domains 1-3"/>
    <property type="match status" value="1"/>
</dbReference>
<reference evidence="5" key="1">
    <citation type="journal article" date="2015" name="Nature">
        <title>Complex archaea that bridge the gap between prokaryotes and eukaryotes.</title>
        <authorList>
            <person name="Spang A."/>
            <person name="Saw J.H."/>
            <person name="Jorgensen S.L."/>
            <person name="Zaremba-Niedzwiedzka K."/>
            <person name="Martijn J."/>
            <person name="Lind A.E."/>
            <person name="van Eijk R."/>
            <person name="Schleper C."/>
            <person name="Guy L."/>
            <person name="Ettema T.J."/>
        </authorList>
    </citation>
    <scope>NUCLEOTIDE SEQUENCE</scope>
</reference>
<evidence type="ECO:0000256" key="2">
    <source>
        <dbReference type="ARBA" id="ARBA00023004"/>
    </source>
</evidence>
<feature type="non-terminal residue" evidence="5">
    <location>
        <position position="358"/>
    </location>
</feature>
<dbReference type="GO" id="GO:0051536">
    <property type="term" value="F:iron-sulfur cluster binding"/>
    <property type="evidence" value="ECO:0007669"/>
    <property type="project" value="UniProtKB-KW"/>
</dbReference>
<dbReference type="PANTHER" id="PTHR43742">
    <property type="entry name" value="TRIMETHYLAMINE-N-OXIDE REDUCTASE"/>
    <property type="match status" value="1"/>
</dbReference>
<comment type="caution">
    <text evidence="5">The sequence shown here is derived from an EMBL/GenBank/DDBJ whole genome shotgun (WGS) entry which is preliminary data.</text>
</comment>
<dbReference type="Pfam" id="PF00384">
    <property type="entry name" value="Molybdopterin"/>
    <property type="match status" value="1"/>
</dbReference>
<keyword evidence="2" id="KW-0408">Iron</keyword>
<feature type="domain" description="4Fe-4S Mo/W bis-MGD-type" evidence="4">
    <location>
        <begin position="58"/>
        <end position="127"/>
    </location>
</feature>
<name>A0A0F9FAB1_9ZZZZ</name>
<dbReference type="PROSITE" id="PS51669">
    <property type="entry name" value="4FE4S_MOW_BIS_MGD"/>
    <property type="match status" value="1"/>
</dbReference>
<dbReference type="InterPro" id="IPR006963">
    <property type="entry name" value="Mopterin_OxRdtase_4Fe-4S_dom"/>
</dbReference>
<proteinExistence type="predicted"/>
<dbReference type="PANTHER" id="PTHR43742:SF6">
    <property type="entry name" value="OXIDOREDUCTASE YYAE-RELATED"/>
    <property type="match status" value="1"/>
</dbReference>
<sequence length="358" mass="40260">MEVTRRQFLKISVASLGGMMISQPLLSELKFMTRIDNPLDFYPERNWEKIYRSQFKHDYTFHFLCAPNDTHNCLLKAYVKNDVITRIGPSYGYGKATDVYGNQASSRWEPRLCNKGLVLNRRVYGPRRVKYPMMREGFKKWVEAGFPRGSNGRPPQKYFQRGKENFVRVSWDEAFMYAAKGLVNIANTYAGGKGQRFLSAQGYDPSMVEMTKGAGTQVLKFRGGMPLLGATRVFGMYRLANSMALLDTHVRGVGEKDALGGRGWDNYSFHTDLPPGHPMVTGQQTVDFDLVDAENAGLIIPWGMNWISTKMPDSHWLTEARSKGAKVISITVEYSSVASKSDEAVILRPGTDTAYALG</sequence>
<keyword evidence="1" id="KW-0479">Metal-binding</keyword>
<evidence type="ECO:0000313" key="5">
    <source>
        <dbReference type="EMBL" id="KKL48037.1"/>
    </source>
</evidence>
<accession>A0A0F9FAB1</accession>
<keyword evidence="3" id="KW-0411">Iron-sulfur</keyword>
<gene>
    <name evidence="5" type="ORF">LCGC14_2329550</name>
</gene>
<dbReference type="AlphaFoldDB" id="A0A0F9FAB1"/>